<protein>
    <recommendedName>
        <fullName evidence="6">NAC domain-containing protein</fullName>
    </recommendedName>
</protein>
<feature type="domain" description="NAC" evidence="6">
    <location>
        <begin position="1"/>
        <end position="126"/>
    </location>
</feature>
<evidence type="ECO:0000313" key="8">
    <source>
        <dbReference type="Proteomes" id="UP000823388"/>
    </source>
</evidence>
<name>A0A8T0MY45_PANVG</name>
<dbReference type="InterPro" id="IPR003441">
    <property type="entry name" value="NAC-dom"/>
</dbReference>
<accession>A0A8T0MY45</accession>
<gene>
    <name evidence="7" type="ORF">PVAP13_9NG558100</name>
</gene>
<dbReference type="AlphaFoldDB" id="A0A8T0MY45"/>
<evidence type="ECO:0000256" key="2">
    <source>
        <dbReference type="ARBA" id="ARBA00023125"/>
    </source>
</evidence>
<evidence type="ECO:0000256" key="4">
    <source>
        <dbReference type="ARBA" id="ARBA00023242"/>
    </source>
</evidence>
<proteinExistence type="predicted"/>
<evidence type="ECO:0000259" key="6">
    <source>
        <dbReference type="PROSITE" id="PS51005"/>
    </source>
</evidence>
<dbReference type="PANTHER" id="PTHR31719:SF235">
    <property type="entry name" value="NAC DOMAIN-CONTAINING PROTEIN"/>
    <property type="match status" value="1"/>
</dbReference>
<feature type="region of interest" description="Disordered" evidence="5">
    <location>
        <begin position="352"/>
        <end position="379"/>
    </location>
</feature>
<feature type="region of interest" description="Disordered" evidence="5">
    <location>
        <begin position="132"/>
        <end position="221"/>
    </location>
</feature>
<keyword evidence="8" id="KW-1185">Reference proteome</keyword>
<dbReference type="SUPFAM" id="SSF101941">
    <property type="entry name" value="NAC domain"/>
    <property type="match status" value="1"/>
</dbReference>
<evidence type="ECO:0000256" key="3">
    <source>
        <dbReference type="ARBA" id="ARBA00023163"/>
    </source>
</evidence>
<sequence length="379" mass="41473">MIYLELHAEKYREYGEDRWFFFVRRERKHDSGNRPNRATLGNGHRALIGRVRTLVFYEASRTKKKNRQEPGPPPPVEEGKANKGAKTEWTMYEYESLTPEEEESVATWADGTARMNPIVLCTIQKKKQRQEEEQQQQQSKEACKVGETKKRAINSKAKGKGQDAGGRKKRKRTAAEPQEEDHAQRTPTETEAVVQEQASTRVPDFTVDRSPAALPPPPPPPPPQETIMAAAAGGDNDNYISVHSSFAATMSSSSQFQFQAPPFAQGFLPCILAPLGGGNSCSIMSPSITWMDLQTEPPPPPPEELSTASRIFLPHSGHNAAKIAPSVHPHGFGPGLSSSSYGFAGGDTHRLSAGTGYRDLPRHSFPSQPSYGVGGGSNA</sequence>
<dbReference type="GO" id="GO:0006355">
    <property type="term" value="P:regulation of DNA-templated transcription"/>
    <property type="evidence" value="ECO:0007669"/>
    <property type="project" value="InterPro"/>
</dbReference>
<dbReference type="PROSITE" id="PS51005">
    <property type="entry name" value="NAC"/>
    <property type="match status" value="1"/>
</dbReference>
<dbReference type="EMBL" id="CM029054">
    <property type="protein sequence ID" value="KAG2540519.1"/>
    <property type="molecule type" value="Genomic_DNA"/>
</dbReference>
<reference evidence="7" key="1">
    <citation type="submission" date="2020-05" db="EMBL/GenBank/DDBJ databases">
        <title>WGS assembly of Panicum virgatum.</title>
        <authorList>
            <person name="Lovell J.T."/>
            <person name="Jenkins J."/>
            <person name="Shu S."/>
            <person name="Juenger T.E."/>
            <person name="Schmutz J."/>
        </authorList>
    </citation>
    <scope>NUCLEOTIDE SEQUENCE</scope>
    <source>
        <strain evidence="7">AP13</strain>
    </source>
</reference>
<keyword evidence="1" id="KW-0805">Transcription regulation</keyword>
<feature type="region of interest" description="Disordered" evidence="5">
    <location>
        <begin position="60"/>
        <end position="84"/>
    </location>
</feature>
<dbReference type="InterPro" id="IPR036093">
    <property type="entry name" value="NAC_dom_sf"/>
</dbReference>
<organism evidence="7 8">
    <name type="scientific">Panicum virgatum</name>
    <name type="common">Blackwell switchgrass</name>
    <dbReference type="NCBI Taxonomy" id="38727"/>
    <lineage>
        <taxon>Eukaryota</taxon>
        <taxon>Viridiplantae</taxon>
        <taxon>Streptophyta</taxon>
        <taxon>Embryophyta</taxon>
        <taxon>Tracheophyta</taxon>
        <taxon>Spermatophyta</taxon>
        <taxon>Magnoliopsida</taxon>
        <taxon>Liliopsida</taxon>
        <taxon>Poales</taxon>
        <taxon>Poaceae</taxon>
        <taxon>PACMAD clade</taxon>
        <taxon>Panicoideae</taxon>
        <taxon>Panicodae</taxon>
        <taxon>Paniceae</taxon>
        <taxon>Panicinae</taxon>
        <taxon>Panicum</taxon>
        <taxon>Panicum sect. Hiantes</taxon>
    </lineage>
</organism>
<evidence type="ECO:0000256" key="5">
    <source>
        <dbReference type="SAM" id="MobiDB-lite"/>
    </source>
</evidence>
<keyword evidence="4" id="KW-0539">Nucleus</keyword>
<evidence type="ECO:0000256" key="1">
    <source>
        <dbReference type="ARBA" id="ARBA00023015"/>
    </source>
</evidence>
<dbReference type="GO" id="GO:0003677">
    <property type="term" value="F:DNA binding"/>
    <property type="evidence" value="ECO:0007669"/>
    <property type="project" value="UniProtKB-KW"/>
</dbReference>
<dbReference type="Gene3D" id="2.170.150.80">
    <property type="entry name" value="NAC domain"/>
    <property type="match status" value="1"/>
</dbReference>
<keyword evidence="3" id="KW-0804">Transcription</keyword>
<evidence type="ECO:0000313" key="7">
    <source>
        <dbReference type="EMBL" id="KAG2540519.1"/>
    </source>
</evidence>
<keyword evidence="2" id="KW-0238">DNA-binding</keyword>
<feature type="compositionally biased region" description="Basic and acidic residues" evidence="5">
    <location>
        <begin position="141"/>
        <end position="150"/>
    </location>
</feature>
<comment type="caution">
    <text evidence="7">The sequence shown here is derived from an EMBL/GenBank/DDBJ whole genome shotgun (WGS) entry which is preliminary data.</text>
</comment>
<dbReference type="Proteomes" id="UP000823388">
    <property type="component" value="Chromosome 9N"/>
</dbReference>
<dbReference type="PANTHER" id="PTHR31719">
    <property type="entry name" value="NAC TRANSCRIPTION FACTOR 56"/>
    <property type="match status" value="1"/>
</dbReference>